<dbReference type="STRING" id="1654360.EA58_15825"/>
<comment type="caution">
    <text evidence="1">The sequence shown here is derived from an EMBL/GenBank/DDBJ whole genome shotgun (WGS) entry which is preliminary data.</text>
</comment>
<dbReference type="AlphaFoldDB" id="A0A066RJS2"/>
<dbReference type="OrthoDB" id="5795846at2"/>
<dbReference type="EMBL" id="JMIB01000030">
    <property type="protein sequence ID" value="KDM90579.1"/>
    <property type="molecule type" value="Genomic_DNA"/>
</dbReference>
<dbReference type="InterPro" id="IPR012659">
    <property type="entry name" value="CHP02444"/>
</dbReference>
<evidence type="ECO:0008006" key="3">
    <source>
        <dbReference type="Google" id="ProtNLM"/>
    </source>
</evidence>
<dbReference type="Pfam" id="PF09523">
    <property type="entry name" value="DUF2390"/>
    <property type="match status" value="1"/>
</dbReference>
<dbReference type="NCBIfam" id="TIGR02444">
    <property type="entry name" value="TIGR02444 family protein"/>
    <property type="match status" value="1"/>
</dbReference>
<evidence type="ECO:0000313" key="2">
    <source>
        <dbReference type="Proteomes" id="UP000027192"/>
    </source>
</evidence>
<gene>
    <name evidence="1" type="ORF">EA58_15825</name>
</gene>
<dbReference type="Proteomes" id="UP000027192">
    <property type="component" value="Unassembled WGS sequence"/>
</dbReference>
<dbReference type="RefSeq" id="WP_051642135.1">
    <property type="nucleotide sequence ID" value="NZ_JAGSGC010000013.1"/>
</dbReference>
<keyword evidence="2" id="KW-1185">Reference proteome</keyword>
<proteinExistence type="predicted"/>
<protein>
    <recommendedName>
        <fullName evidence="3">TIGR02444 family protein</fullName>
    </recommendedName>
</protein>
<name>A0A066RJS2_9GAMM</name>
<organism evidence="1 2">
    <name type="scientific">Photobacterium galatheae</name>
    <dbReference type="NCBI Taxonomy" id="1654360"/>
    <lineage>
        <taxon>Bacteria</taxon>
        <taxon>Pseudomonadati</taxon>
        <taxon>Pseudomonadota</taxon>
        <taxon>Gammaproteobacteria</taxon>
        <taxon>Vibrionales</taxon>
        <taxon>Vibrionaceae</taxon>
        <taxon>Photobacterium</taxon>
    </lineage>
</organism>
<accession>A0A066RJS2</accession>
<evidence type="ECO:0000313" key="1">
    <source>
        <dbReference type="EMBL" id="KDM90579.1"/>
    </source>
</evidence>
<reference evidence="1 2" key="1">
    <citation type="submission" date="2014-04" db="EMBL/GenBank/DDBJ databases">
        <title>Draft genome sequence of Photobacterium halotolerans S2753: a solonamide, ngercheumicin and holomycin producer.</title>
        <authorList>
            <person name="Machado H.R."/>
            <person name="Gram L."/>
        </authorList>
    </citation>
    <scope>NUCLEOTIDE SEQUENCE [LARGE SCALE GENOMIC DNA]</scope>
    <source>
        <strain evidence="1 2">S2753</strain>
    </source>
</reference>
<sequence>MSATEHPREKNFQADLFWRFCLQHYSSGGVSQACLQLQDEFKGNVNLALLLHWLDTQHYALSATEISQLEQALAATETQLTAYRQLRRTLKPQLDSAGYQQMIDFELMLEQNQQQDLIQCLNHLAEQPRAALPPPANNLGQYCQRLQADSLTTQIQG</sequence>